<gene>
    <name evidence="1" type="ORF">M8818_002003</name>
</gene>
<name>A0ACC3SIN3_9PEZI</name>
<dbReference type="Proteomes" id="UP001320706">
    <property type="component" value="Unassembled WGS sequence"/>
</dbReference>
<accession>A0ACC3SIN3</accession>
<sequence length="409" mass="45329">MEVSLLEFALMQCLPTSHEFLGPNGSDVHAYLRTSGTASTLTETNRRSLCLPSTSTHELLAVGHTETQEHSLSYKLCGARAAPTSGRSVSPSGGCRATGVGITLRAIPIHPALSPRSVHQNHAPQLRDLCSVGANPVSKKESDHRLEPHPGLWVGLSSLLRISQTAMVVCTQTVSPARMLNRLANACDKAGPRAEATQCVPRTVEVISKTYHRLTTSPLFLSSKSLDCQNDVANNILVDPNGDEYQCSDTDLQPDDTPEMSTCPMQKDDMWSGDWSVILISNNGDGTPIAYERDFSLTVGVPSTVWYLTVPRRHFDLDLDRYVHKHEDVYEDDTIRDYHPNRDRNPSQGHINNDQNSRHSQEDKIPHRTNLDRRNPHSNLLRPRAPTDAGPILQHHTDDHLAPHRPATR</sequence>
<reference evidence="1" key="1">
    <citation type="submission" date="2024-02" db="EMBL/GenBank/DDBJ databases">
        <title>Metagenome Assembled Genome of Zalaria obscura JY119.</title>
        <authorList>
            <person name="Vighnesh L."/>
            <person name="Jagadeeshwari U."/>
            <person name="Venkata Ramana C."/>
            <person name="Sasikala C."/>
        </authorList>
    </citation>
    <scope>NUCLEOTIDE SEQUENCE</scope>
    <source>
        <strain evidence="1">JY119</strain>
    </source>
</reference>
<protein>
    <submittedName>
        <fullName evidence="1">Uncharacterized protein</fullName>
    </submittedName>
</protein>
<comment type="caution">
    <text evidence="1">The sequence shown here is derived from an EMBL/GenBank/DDBJ whole genome shotgun (WGS) entry which is preliminary data.</text>
</comment>
<evidence type="ECO:0000313" key="2">
    <source>
        <dbReference type="Proteomes" id="UP001320706"/>
    </source>
</evidence>
<proteinExistence type="predicted"/>
<dbReference type="EMBL" id="JAMKPW020000008">
    <property type="protein sequence ID" value="KAK8215382.1"/>
    <property type="molecule type" value="Genomic_DNA"/>
</dbReference>
<evidence type="ECO:0000313" key="1">
    <source>
        <dbReference type="EMBL" id="KAK8215382.1"/>
    </source>
</evidence>
<organism evidence="1 2">
    <name type="scientific">Zalaria obscura</name>
    <dbReference type="NCBI Taxonomy" id="2024903"/>
    <lineage>
        <taxon>Eukaryota</taxon>
        <taxon>Fungi</taxon>
        <taxon>Dikarya</taxon>
        <taxon>Ascomycota</taxon>
        <taxon>Pezizomycotina</taxon>
        <taxon>Dothideomycetes</taxon>
        <taxon>Dothideomycetidae</taxon>
        <taxon>Dothideales</taxon>
        <taxon>Zalariaceae</taxon>
        <taxon>Zalaria</taxon>
    </lineage>
</organism>
<keyword evidence="2" id="KW-1185">Reference proteome</keyword>